<dbReference type="InterPro" id="IPR035976">
    <property type="entry name" value="Sushi/SCR/CCP_sf"/>
</dbReference>
<sequence>LARCPEPSKPNNGTVVTSPLSKSFVRSWEEQAEYTCDKDFTLTGKRTRKCFGLRKWVYNDKEEYYYNWNGEIPVCTIDSSFCKATTNKLEVYGNTCYQFFEAQTHSYTQAESACKALDDWEIAFISNVAIVDIIDSHMTAWHRISQRYWLKVDENYKYRRVNDSLCAYAFVYVPKYRNPYAWIRYFSSGNDCNNKYGYICQYRPTTR</sequence>
<dbReference type="EMBL" id="CAIIXF020000012">
    <property type="protein sequence ID" value="CAH1801251.1"/>
    <property type="molecule type" value="Genomic_DNA"/>
</dbReference>
<dbReference type="CDD" id="cd00033">
    <property type="entry name" value="CCP"/>
    <property type="match status" value="1"/>
</dbReference>
<dbReference type="AlphaFoldDB" id="A0A8S4QB71"/>
<accession>A0A8S4QB71</accession>
<organism evidence="5 6">
    <name type="scientific">Owenia fusiformis</name>
    <name type="common">Polychaete worm</name>
    <dbReference type="NCBI Taxonomy" id="6347"/>
    <lineage>
        <taxon>Eukaryota</taxon>
        <taxon>Metazoa</taxon>
        <taxon>Spiralia</taxon>
        <taxon>Lophotrochozoa</taxon>
        <taxon>Annelida</taxon>
        <taxon>Polychaeta</taxon>
        <taxon>Sedentaria</taxon>
        <taxon>Canalipalpata</taxon>
        <taxon>Sabellida</taxon>
        <taxon>Oweniida</taxon>
        <taxon>Oweniidae</taxon>
        <taxon>Owenia</taxon>
    </lineage>
</organism>
<dbReference type="InterPro" id="IPR016187">
    <property type="entry name" value="CTDL_fold"/>
</dbReference>
<comment type="caution">
    <text evidence="5">The sequence shown here is derived from an EMBL/GenBank/DDBJ whole genome shotgun (WGS) entry which is preliminary data.</text>
</comment>
<keyword evidence="3" id="KW-0768">Sushi</keyword>
<dbReference type="InterPro" id="IPR000436">
    <property type="entry name" value="Sushi_SCR_CCP_dom"/>
</dbReference>
<proteinExistence type="predicted"/>
<gene>
    <name evidence="5" type="ORF">OFUS_LOCUS25060</name>
</gene>
<evidence type="ECO:0000256" key="1">
    <source>
        <dbReference type="ARBA" id="ARBA00022729"/>
    </source>
</evidence>
<feature type="non-terminal residue" evidence="5">
    <location>
        <position position="207"/>
    </location>
</feature>
<dbReference type="SUPFAM" id="SSF57535">
    <property type="entry name" value="Complement control module/SCR domain"/>
    <property type="match status" value="1"/>
</dbReference>
<comment type="caution">
    <text evidence="3">Lacks conserved residue(s) required for the propagation of feature annotation.</text>
</comment>
<dbReference type="SUPFAM" id="SSF56436">
    <property type="entry name" value="C-type lectin-like"/>
    <property type="match status" value="1"/>
</dbReference>
<keyword evidence="2" id="KW-1015">Disulfide bond</keyword>
<evidence type="ECO:0000313" key="6">
    <source>
        <dbReference type="Proteomes" id="UP000749559"/>
    </source>
</evidence>
<protein>
    <recommendedName>
        <fullName evidence="4">Sushi domain-containing protein</fullName>
    </recommendedName>
</protein>
<dbReference type="Gene3D" id="3.10.100.10">
    <property type="entry name" value="Mannose-Binding Protein A, subunit A"/>
    <property type="match status" value="1"/>
</dbReference>
<feature type="non-terminal residue" evidence="5">
    <location>
        <position position="1"/>
    </location>
</feature>
<dbReference type="SMART" id="SM00032">
    <property type="entry name" value="CCP"/>
    <property type="match status" value="1"/>
</dbReference>
<dbReference type="Proteomes" id="UP000749559">
    <property type="component" value="Unassembled WGS sequence"/>
</dbReference>
<evidence type="ECO:0000256" key="2">
    <source>
        <dbReference type="ARBA" id="ARBA00023157"/>
    </source>
</evidence>
<feature type="domain" description="Sushi" evidence="4">
    <location>
        <begin position="2"/>
        <end position="77"/>
    </location>
</feature>
<evidence type="ECO:0000256" key="3">
    <source>
        <dbReference type="PROSITE-ProRule" id="PRU00302"/>
    </source>
</evidence>
<dbReference type="Pfam" id="PF00084">
    <property type="entry name" value="Sushi"/>
    <property type="match status" value="1"/>
</dbReference>
<keyword evidence="6" id="KW-1185">Reference proteome</keyword>
<dbReference type="PROSITE" id="PS50923">
    <property type="entry name" value="SUSHI"/>
    <property type="match status" value="1"/>
</dbReference>
<reference evidence="5" key="1">
    <citation type="submission" date="2022-03" db="EMBL/GenBank/DDBJ databases">
        <authorList>
            <person name="Martin C."/>
        </authorList>
    </citation>
    <scope>NUCLEOTIDE SEQUENCE</scope>
</reference>
<dbReference type="InterPro" id="IPR016186">
    <property type="entry name" value="C-type_lectin-like/link_sf"/>
</dbReference>
<evidence type="ECO:0000259" key="4">
    <source>
        <dbReference type="PROSITE" id="PS50923"/>
    </source>
</evidence>
<keyword evidence="1" id="KW-0732">Signal</keyword>
<name>A0A8S4QB71_OWEFU</name>
<dbReference type="Gene3D" id="2.10.70.10">
    <property type="entry name" value="Complement Module, domain 1"/>
    <property type="match status" value="1"/>
</dbReference>
<evidence type="ECO:0000313" key="5">
    <source>
        <dbReference type="EMBL" id="CAH1801251.1"/>
    </source>
</evidence>